<organism evidence="1 2">
    <name type="scientific">Microbulbifer okhotskensis</name>
    <dbReference type="NCBI Taxonomy" id="2926617"/>
    <lineage>
        <taxon>Bacteria</taxon>
        <taxon>Pseudomonadati</taxon>
        <taxon>Pseudomonadota</taxon>
        <taxon>Gammaproteobacteria</taxon>
        <taxon>Cellvibrionales</taxon>
        <taxon>Microbulbiferaceae</taxon>
        <taxon>Microbulbifer</taxon>
    </lineage>
</organism>
<dbReference type="EMBL" id="JALBWM010000372">
    <property type="protein sequence ID" value="MCO1337110.1"/>
    <property type="molecule type" value="Genomic_DNA"/>
</dbReference>
<comment type="caution">
    <text evidence="1">The sequence shown here is derived from an EMBL/GenBank/DDBJ whole genome shotgun (WGS) entry which is preliminary data.</text>
</comment>
<accession>A0A9X2J8P8</accession>
<name>A0A9X2J8P8_9GAMM</name>
<proteinExistence type="predicted"/>
<evidence type="ECO:0000313" key="1">
    <source>
        <dbReference type="EMBL" id="MCO1337110.1"/>
    </source>
</evidence>
<dbReference type="AlphaFoldDB" id="A0A9X2J8P8"/>
<dbReference type="RefSeq" id="WP_252473356.1">
    <property type="nucleotide sequence ID" value="NZ_JALBWM010000372.1"/>
</dbReference>
<gene>
    <name evidence="1" type="ORF">MO867_22560</name>
</gene>
<keyword evidence="2" id="KW-1185">Reference proteome</keyword>
<dbReference type="Proteomes" id="UP001139028">
    <property type="component" value="Unassembled WGS sequence"/>
</dbReference>
<reference evidence="1" key="1">
    <citation type="journal article" date="2022" name="Arch. Microbiol.">
        <title>Microbulbifer okhotskensis sp. nov., isolated from a deep bottom sediment of the Okhotsk Sea.</title>
        <authorList>
            <person name="Romanenko L."/>
            <person name="Kurilenko V."/>
            <person name="Otstavnykh N."/>
            <person name="Velansky P."/>
            <person name="Isaeva M."/>
            <person name="Mikhailov V."/>
        </authorList>
    </citation>
    <scope>NUCLEOTIDE SEQUENCE</scope>
    <source>
        <strain evidence="1">OS29</strain>
    </source>
</reference>
<protein>
    <submittedName>
        <fullName evidence="1">Uncharacterized protein</fullName>
    </submittedName>
</protein>
<evidence type="ECO:0000313" key="2">
    <source>
        <dbReference type="Proteomes" id="UP001139028"/>
    </source>
</evidence>
<sequence length="167" mass="17671">ALDEDAGFIGALGARPNGLAVDYQLVTRVGSTEYQVRDTGAWAPTAALKSDMAHLDSQAILVNDDDLDLVEIGTAALIGDEIVRIDALDTSTNTLSLSRGCADTIPSTHSAGTLVWFYQDNAAADTTEYLDGEEVSGKLLTRTTNQTLSESAATANIVTIDQRQARP</sequence>
<feature type="non-terminal residue" evidence="1">
    <location>
        <position position="167"/>
    </location>
</feature>
<feature type="non-terminal residue" evidence="1">
    <location>
        <position position="1"/>
    </location>
</feature>